<feature type="transmembrane region" description="Helical" evidence="7">
    <location>
        <begin position="95"/>
        <end position="113"/>
    </location>
</feature>
<evidence type="ECO:0000313" key="10">
    <source>
        <dbReference type="Proteomes" id="UP000223759"/>
    </source>
</evidence>
<proteinExistence type="inferred from homology"/>
<keyword evidence="5 7" id="KW-1133">Transmembrane helix</keyword>
<organism evidence="9 10">
    <name type="scientific">Ectothiorhodosinus mongolicus</name>
    <dbReference type="NCBI Taxonomy" id="233100"/>
    <lineage>
        <taxon>Bacteria</taxon>
        <taxon>Pseudomonadati</taxon>
        <taxon>Pseudomonadota</taxon>
        <taxon>Gammaproteobacteria</taxon>
        <taxon>Chromatiales</taxon>
        <taxon>Ectothiorhodospiraceae</taxon>
        <taxon>Ectothiorhodosinus</taxon>
    </lineage>
</organism>
<sequence length="281" mass="31137">MSDVKTPVTRQAWTFPVSLARNAQHWAQALNQYSDAARVYVLGPILLLMIWGFAAHAELVSPRLLPGPLETLGQFWNSMIYGDLLQDFWNTLRRTLYAFAIAAIVGIPLGVMLGSSRKLYGSVEFLVDFFRSTPATAMFPLFLLLFGIGEESQVAVAAFAALLIVIFSAAYGVINATKTRVLAARVMGAGRWRVFKDVMIYESLPQTFVGLRTAISLALVVIIVAEMFIGSSDGLGRRIIDAQQVYDLREMYASIIATGVMGYSLNLLFIAVERRVVRWIN</sequence>
<accession>A0A1R3W5H3</accession>
<keyword evidence="2 7" id="KW-0813">Transport</keyword>
<dbReference type="CDD" id="cd06261">
    <property type="entry name" value="TM_PBP2"/>
    <property type="match status" value="1"/>
</dbReference>
<evidence type="ECO:0000313" key="9">
    <source>
        <dbReference type="EMBL" id="SIT72867.1"/>
    </source>
</evidence>
<gene>
    <name evidence="9" type="ORF">SAMN05216526_1752</name>
</gene>
<feature type="transmembrane region" description="Helical" evidence="7">
    <location>
        <begin position="125"/>
        <end position="148"/>
    </location>
</feature>
<feature type="domain" description="ABC transmembrane type-1" evidence="8">
    <location>
        <begin position="88"/>
        <end position="273"/>
    </location>
</feature>
<dbReference type="AlphaFoldDB" id="A0A1R3W5H3"/>
<dbReference type="STRING" id="233100.SAMN05216526_1752"/>
<dbReference type="PROSITE" id="PS50928">
    <property type="entry name" value="ABC_TM1"/>
    <property type="match status" value="1"/>
</dbReference>
<feature type="transmembrane region" description="Helical" evidence="7">
    <location>
        <begin position="209"/>
        <end position="231"/>
    </location>
</feature>
<evidence type="ECO:0000256" key="1">
    <source>
        <dbReference type="ARBA" id="ARBA00004651"/>
    </source>
</evidence>
<evidence type="ECO:0000256" key="3">
    <source>
        <dbReference type="ARBA" id="ARBA00022475"/>
    </source>
</evidence>
<protein>
    <submittedName>
        <fullName evidence="9">NitT/TauT family transport system permease protein</fullName>
    </submittedName>
</protein>
<feature type="transmembrane region" description="Helical" evidence="7">
    <location>
        <begin position="154"/>
        <end position="174"/>
    </location>
</feature>
<dbReference type="GO" id="GO:0055085">
    <property type="term" value="P:transmembrane transport"/>
    <property type="evidence" value="ECO:0007669"/>
    <property type="project" value="InterPro"/>
</dbReference>
<keyword evidence="6 7" id="KW-0472">Membrane</keyword>
<dbReference type="EMBL" id="FTPK01000003">
    <property type="protein sequence ID" value="SIT72867.1"/>
    <property type="molecule type" value="Genomic_DNA"/>
</dbReference>
<evidence type="ECO:0000259" key="8">
    <source>
        <dbReference type="PROSITE" id="PS50928"/>
    </source>
</evidence>
<comment type="similarity">
    <text evidence="7">Belongs to the binding-protein-dependent transport system permease family.</text>
</comment>
<dbReference type="Proteomes" id="UP000223759">
    <property type="component" value="Unassembled WGS sequence"/>
</dbReference>
<feature type="transmembrane region" description="Helical" evidence="7">
    <location>
        <begin position="251"/>
        <end position="272"/>
    </location>
</feature>
<evidence type="ECO:0000256" key="7">
    <source>
        <dbReference type="RuleBase" id="RU363032"/>
    </source>
</evidence>
<evidence type="ECO:0000256" key="5">
    <source>
        <dbReference type="ARBA" id="ARBA00022989"/>
    </source>
</evidence>
<keyword evidence="10" id="KW-1185">Reference proteome</keyword>
<keyword evidence="3" id="KW-1003">Cell membrane</keyword>
<dbReference type="GO" id="GO:0005886">
    <property type="term" value="C:plasma membrane"/>
    <property type="evidence" value="ECO:0007669"/>
    <property type="project" value="UniProtKB-SubCell"/>
</dbReference>
<dbReference type="InterPro" id="IPR000515">
    <property type="entry name" value="MetI-like"/>
</dbReference>
<feature type="transmembrane region" description="Helical" evidence="7">
    <location>
        <begin position="39"/>
        <end position="57"/>
    </location>
</feature>
<evidence type="ECO:0000256" key="4">
    <source>
        <dbReference type="ARBA" id="ARBA00022692"/>
    </source>
</evidence>
<dbReference type="SUPFAM" id="SSF161098">
    <property type="entry name" value="MetI-like"/>
    <property type="match status" value="1"/>
</dbReference>
<comment type="subcellular location">
    <subcellularLocation>
        <location evidence="1 7">Cell membrane</location>
        <topology evidence="1 7">Multi-pass membrane protein</topology>
    </subcellularLocation>
</comment>
<reference evidence="9 10" key="1">
    <citation type="submission" date="2017-01" db="EMBL/GenBank/DDBJ databases">
        <authorList>
            <person name="Mah S.A."/>
            <person name="Swanson W.J."/>
            <person name="Moy G.W."/>
            <person name="Vacquier V.D."/>
        </authorList>
    </citation>
    <scope>NUCLEOTIDE SEQUENCE [LARGE SCALE GENOMIC DNA]</scope>
    <source>
        <strain evidence="9 10">M9</strain>
    </source>
</reference>
<dbReference type="Pfam" id="PF00528">
    <property type="entry name" value="BPD_transp_1"/>
    <property type="match status" value="1"/>
</dbReference>
<dbReference type="InterPro" id="IPR035906">
    <property type="entry name" value="MetI-like_sf"/>
</dbReference>
<evidence type="ECO:0000256" key="2">
    <source>
        <dbReference type="ARBA" id="ARBA00022448"/>
    </source>
</evidence>
<dbReference type="PANTHER" id="PTHR30151:SF0">
    <property type="entry name" value="ABC TRANSPORTER PERMEASE PROTEIN MJ0413-RELATED"/>
    <property type="match status" value="1"/>
</dbReference>
<evidence type="ECO:0000256" key="6">
    <source>
        <dbReference type="ARBA" id="ARBA00023136"/>
    </source>
</evidence>
<dbReference type="Gene3D" id="1.10.3720.10">
    <property type="entry name" value="MetI-like"/>
    <property type="match status" value="1"/>
</dbReference>
<dbReference type="RefSeq" id="WP_084178713.1">
    <property type="nucleotide sequence ID" value="NZ_CP023018.1"/>
</dbReference>
<keyword evidence="4 7" id="KW-0812">Transmembrane</keyword>
<dbReference type="PANTHER" id="PTHR30151">
    <property type="entry name" value="ALKANE SULFONATE ABC TRANSPORTER-RELATED, MEMBRANE SUBUNIT"/>
    <property type="match status" value="1"/>
</dbReference>
<name>A0A1R3W5H3_9GAMM</name>